<comment type="similarity">
    <text evidence="1">Belongs to the multicopper oxidase family.</text>
</comment>
<dbReference type="VEuPathDB" id="FungiDB:PV09_06729"/>
<dbReference type="CDD" id="cd13886">
    <property type="entry name" value="CuRO_2_MCO_like_1"/>
    <property type="match status" value="1"/>
</dbReference>
<dbReference type="GO" id="GO:0005507">
    <property type="term" value="F:copper ion binding"/>
    <property type="evidence" value="ECO:0007669"/>
    <property type="project" value="InterPro"/>
</dbReference>
<evidence type="ECO:0000313" key="11">
    <source>
        <dbReference type="Proteomes" id="UP000053259"/>
    </source>
</evidence>
<dbReference type="Gene3D" id="2.60.40.420">
    <property type="entry name" value="Cupredoxins - blue copper proteins"/>
    <property type="match status" value="3"/>
</dbReference>
<evidence type="ECO:0008006" key="12">
    <source>
        <dbReference type="Google" id="ProtNLM"/>
    </source>
</evidence>
<keyword evidence="6" id="KW-1133">Transmembrane helix</keyword>
<dbReference type="Pfam" id="PF00394">
    <property type="entry name" value="Cu-oxidase"/>
    <property type="match status" value="1"/>
</dbReference>
<feature type="compositionally biased region" description="Low complexity" evidence="5">
    <location>
        <begin position="50"/>
        <end position="68"/>
    </location>
</feature>
<proteinExistence type="inferred from homology"/>
<dbReference type="SMR" id="A0A0D1YM41"/>
<feature type="domain" description="Plastocyanin-like" evidence="8">
    <location>
        <begin position="466"/>
        <end position="612"/>
    </location>
</feature>
<dbReference type="PROSITE" id="PS00080">
    <property type="entry name" value="MULTICOPPER_OXIDASE2"/>
    <property type="match status" value="1"/>
</dbReference>
<dbReference type="GO" id="GO:0016491">
    <property type="term" value="F:oxidoreductase activity"/>
    <property type="evidence" value="ECO:0007669"/>
    <property type="project" value="UniProtKB-KW"/>
</dbReference>
<reference evidence="10 11" key="1">
    <citation type="submission" date="2015-01" db="EMBL/GenBank/DDBJ databases">
        <title>The Genome Sequence of Ochroconis gallopava CBS43764.</title>
        <authorList>
            <consortium name="The Broad Institute Genomics Platform"/>
            <person name="Cuomo C."/>
            <person name="de Hoog S."/>
            <person name="Gorbushina A."/>
            <person name="Stielow B."/>
            <person name="Teixiera M."/>
            <person name="Abouelleil A."/>
            <person name="Chapman S.B."/>
            <person name="Priest M."/>
            <person name="Young S.K."/>
            <person name="Wortman J."/>
            <person name="Nusbaum C."/>
            <person name="Birren B."/>
        </authorList>
    </citation>
    <scope>NUCLEOTIDE SEQUENCE [LARGE SCALE GENOMIC DNA]</scope>
    <source>
        <strain evidence="10 11">CBS 43764</strain>
    </source>
</reference>
<evidence type="ECO:0000256" key="3">
    <source>
        <dbReference type="ARBA" id="ARBA00023002"/>
    </source>
</evidence>
<dbReference type="InterPro" id="IPR008972">
    <property type="entry name" value="Cupredoxin"/>
</dbReference>
<dbReference type="InterPro" id="IPR045087">
    <property type="entry name" value="Cu-oxidase_fam"/>
</dbReference>
<keyword evidence="6" id="KW-0812">Transmembrane</keyword>
<dbReference type="EMBL" id="KN847552">
    <property type="protein sequence ID" value="KIW01882.1"/>
    <property type="molecule type" value="Genomic_DNA"/>
</dbReference>
<keyword evidence="3" id="KW-0560">Oxidoreductase</keyword>
<dbReference type="OrthoDB" id="2121828at2759"/>
<evidence type="ECO:0000256" key="5">
    <source>
        <dbReference type="SAM" id="MobiDB-lite"/>
    </source>
</evidence>
<dbReference type="InterPro" id="IPR002355">
    <property type="entry name" value="Cu_oxidase_Cu_BS"/>
</dbReference>
<dbReference type="InParanoid" id="A0A0D1YM41"/>
<dbReference type="InterPro" id="IPR001117">
    <property type="entry name" value="Cu-oxidase_2nd"/>
</dbReference>
<dbReference type="Proteomes" id="UP000053259">
    <property type="component" value="Unassembled WGS sequence"/>
</dbReference>
<evidence type="ECO:0000259" key="9">
    <source>
        <dbReference type="Pfam" id="PF07732"/>
    </source>
</evidence>
<evidence type="ECO:0000259" key="7">
    <source>
        <dbReference type="Pfam" id="PF00394"/>
    </source>
</evidence>
<gene>
    <name evidence="10" type="ORF">PV09_06729</name>
</gene>
<dbReference type="FunFam" id="2.60.40.420:FF:000045">
    <property type="entry name" value="Laccase 2"/>
    <property type="match status" value="1"/>
</dbReference>
<feature type="domain" description="Plastocyanin-like" evidence="7">
    <location>
        <begin position="231"/>
        <end position="378"/>
    </location>
</feature>
<keyword evidence="6" id="KW-0472">Membrane</keyword>
<feature type="transmembrane region" description="Helical" evidence="6">
    <location>
        <begin position="20"/>
        <end position="44"/>
    </location>
</feature>
<dbReference type="PANTHER" id="PTHR11709">
    <property type="entry name" value="MULTI-COPPER OXIDASE"/>
    <property type="match status" value="1"/>
</dbReference>
<dbReference type="PANTHER" id="PTHR11709:SF414">
    <property type="entry name" value="ADR239WP"/>
    <property type="match status" value="1"/>
</dbReference>
<feature type="domain" description="Plastocyanin-like" evidence="9">
    <location>
        <begin position="105"/>
        <end position="220"/>
    </location>
</feature>
<name>A0A0D1YM41_9PEZI</name>
<sequence length="633" mass="69865">MVDGKDESEKPALARRSIKVVLIILLIVISVLALALGLGLGLGLKKHHAPTTTSTPATSGSNNTANSYASTNVQSWRSSTLDYKLDFANWDLNAEPTVRIYNLTVSEANIAPDGVNRTVLTINGQFPGPIIRLNRGDRLIVNVTNAMSNATTMHWHGLYQNGTNWFDGPSGITQCPIPPQQSLVYNFTIENQYGTYWYHAHKDTQLVDGISGPLIVHAPEEAETQKLYDFDQVIMVQDWYHDLTSALLGQYLAPGNENAEPVPDNGLLQGTNYFNCSSYDGSSGYTCSNDSARPVFEFEANKRYRLRFISAGAFTAFQISVDNHTLDIIEADGIVTEPLAVHRFEIATAQRYSAILTANQSASTNYWLRAQMNTNCYAADNSVLDPLVLGLVTYKNNTETPTASIDWSDALDETCGELNYTLLAPAVKEQAPPADVVFEIQFFFEIGSQALDRANVNGTQWIPSLQNPTLNQAIAGLNSANRTKFSTAGVSAGFSSNQYVITIPSSAKVVDLIVMNFDDGSHPFHLHGHHFWVMHNADYLYFPWDTDLYSQLNATSTNSFNANPIRRDTITIAPYGFALIRFLNNVPGMWALHCHNAWHLQAGLLMQFMAQPDVMQGWTLPDPVAQLCTNSTT</sequence>
<dbReference type="InterPro" id="IPR011706">
    <property type="entry name" value="Cu-oxidase_C"/>
</dbReference>
<evidence type="ECO:0000313" key="10">
    <source>
        <dbReference type="EMBL" id="KIW01882.1"/>
    </source>
</evidence>
<keyword evidence="11" id="KW-1185">Reference proteome</keyword>
<dbReference type="Pfam" id="PF07731">
    <property type="entry name" value="Cu-oxidase_2"/>
    <property type="match status" value="1"/>
</dbReference>
<dbReference type="InterPro" id="IPR033138">
    <property type="entry name" value="Cu_oxidase_CS"/>
</dbReference>
<evidence type="ECO:0000259" key="8">
    <source>
        <dbReference type="Pfam" id="PF07731"/>
    </source>
</evidence>
<keyword evidence="2" id="KW-0479">Metal-binding</keyword>
<feature type="region of interest" description="Disordered" evidence="5">
    <location>
        <begin position="49"/>
        <end position="68"/>
    </location>
</feature>
<dbReference type="CDD" id="cd13910">
    <property type="entry name" value="CuRO_3_MCO_like_4"/>
    <property type="match status" value="1"/>
</dbReference>
<dbReference type="RefSeq" id="XP_016211751.1">
    <property type="nucleotide sequence ID" value="XM_016360412.1"/>
</dbReference>
<organism evidence="10 11">
    <name type="scientific">Verruconis gallopava</name>
    <dbReference type="NCBI Taxonomy" id="253628"/>
    <lineage>
        <taxon>Eukaryota</taxon>
        <taxon>Fungi</taxon>
        <taxon>Dikarya</taxon>
        <taxon>Ascomycota</taxon>
        <taxon>Pezizomycotina</taxon>
        <taxon>Dothideomycetes</taxon>
        <taxon>Pleosporomycetidae</taxon>
        <taxon>Venturiales</taxon>
        <taxon>Sympoventuriaceae</taxon>
        <taxon>Verruconis</taxon>
    </lineage>
</organism>
<dbReference type="InterPro" id="IPR011707">
    <property type="entry name" value="Cu-oxidase-like_N"/>
</dbReference>
<protein>
    <recommendedName>
        <fullName evidence="12">Multicopper oxidase</fullName>
    </recommendedName>
</protein>
<accession>A0A0D1YM41</accession>
<dbReference type="Pfam" id="PF07732">
    <property type="entry name" value="Cu-oxidase_3"/>
    <property type="match status" value="1"/>
</dbReference>
<evidence type="ECO:0000256" key="4">
    <source>
        <dbReference type="ARBA" id="ARBA00023008"/>
    </source>
</evidence>
<dbReference type="SUPFAM" id="SSF49503">
    <property type="entry name" value="Cupredoxins"/>
    <property type="match status" value="3"/>
</dbReference>
<keyword evidence="4" id="KW-0186">Copper</keyword>
<dbReference type="CDD" id="cd13857">
    <property type="entry name" value="CuRO_1_Diphenol_Ox"/>
    <property type="match status" value="1"/>
</dbReference>
<dbReference type="AlphaFoldDB" id="A0A0D1YM41"/>
<evidence type="ECO:0000256" key="6">
    <source>
        <dbReference type="SAM" id="Phobius"/>
    </source>
</evidence>
<dbReference type="PROSITE" id="PS00079">
    <property type="entry name" value="MULTICOPPER_OXIDASE1"/>
    <property type="match status" value="1"/>
</dbReference>
<dbReference type="STRING" id="253628.A0A0D1YM41"/>
<dbReference type="GeneID" id="27314702"/>
<dbReference type="HOGENOM" id="CLU_006504_7_1_1"/>
<evidence type="ECO:0000256" key="1">
    <source>
        <dbReference type="ARBA" id="ARBA00010609"/>
    </source>
</evidence>
<evidence type="ECO:0000256" key="2">
    <source>
        <dbReference type="ARBA" id="ARBA00022723"/>
    </source>
</evidence>